<evidence type="ECO:0000313" key="1">
    <source>
        <dbReference type="EMBL" id="ABD27132.1"/>
    </source>
</evidence>
<dbReference type="RefSeq" id="WP_011446338.1">
    <property type="nucleotide sequence ID" value="NC_007794.1"/>
</dbReference>
<name>Q2G4U1_NOVAD</name>
<dbReference type="Proteomes" id="UP000009134">
    <property type="component" value="Chromosome"/>
</dbReference>
<dbReference type="STRING" id="279238.Saro_2696"/>
<dbReference type="EMBL" id="CP000248">
    <property type="protein sequence ID" value="ABD27132.1"/>
    <property type="molecule type" value="Genomic_DNA"/>
</dbReference>
<protein>
    <submittedName>
        <fullName evidence="1">Uncharacterized protein</fullName>
    </submittedName>
</protein>
<proteinExistence type="predicted"/>
<accession>Q2G4U1</accession>
<evidence type="ECO:0000313" key="2">
    <source>
        <dbReference type="Proteomes" id="UP000009134"/>
    </source>
</evidence>
<dbReference type="HOGENOM" id="CLU_176128_0_0_5"/>
<keyword evidence="2" id="KW-1185">Reference proteome</keyword>
<reference evidence="2" key="1">
    <citation type="submission" date="2006-01" db="EMBL/GenBank/DDBJ databases">
        <title>Complete sequence of Novosphingobium aromaticivorans DSM 12444.</title>
        <authorList>
            <consortium name="US DOE Joint Genome Institute"/>
            <person name="Copeland A."/>
            <person name="Lucas S."/>
            <person name="Lapidus A."/>
            <person name="Barry K."/>
            <person name="Detter J.C."/>
            <person name="Glavina T."/>
            <person name="Hammon N."/>
            <person name="Israni S."/>
            <person name="Pitluck S."/>
            <person name="Chain P."/>
            <person name="Malfatti S."/>
            <person name="Shin M."/>
            <person name="Vergez L."/>
            <person name="Schmutz J."/>
            <person name="Larimer F."/>
            <person name="Land M."/>
            <person name="Kyrpides N."/>
            <person name="Ivanova N."/>
            <person name="Fredrickson J."/>
            <person name="Balkwill D."/>
            <person name="Romine M.F."/>
            <person name="Richardson P."/>
        </authorList>
    </citation>
    <scope>NUCLEOTIDE SEQUENCE [LARGE SCALE GENOMIC DNA]</scope>
    <source>
        <strain evidence="2">ATCC 700278 / DSM 12444 / CCUG 56034 / CIP 105152 / NBRC 16084 / F199</strain>
    </source>
</reference>
<gene>
    <name evidence="1" type="ordered locus">Saro_2696</name>
</gene>
<dbReference type="KEGG" id="nar:Saro_2696"/>
<dbReference type="AlphaFoldDB" id="Q2G4U1"/>
<sequence length="72" mass="7959">MMSHENLPAFTQNDWSFAGGDGREGMTLRDWFAGQALACVYSRFRPDSDPGLDDLALQAYAIADAMLAERSE</sequence>
<organism evidence="1 2">
    <name type="scientific">Novosphingobium aromaticivorans (strain ATCC 700278 / DSM 12444 / CCUG 56034 / CIP 105152 / NBRC 16084 / F199)</name>
    <dbReference type="NCBI Taxonomy" id="279238"/>
    <lineage>
        <taxon>Bacteria</taxon>
        <taxon>Pseudomonadati</taxon>
        <taxon>Pseudomonadota</taxon>
        <taxon>Alphaproteobacteria</taxon>
        <taxon>Sphingomonadales</taxon>
        <taxon>Sphingomonadaceae</taxon>
        <taxon>Novosphingobium</taxon>
    </lineage>
</organism>